<organism evidence="3 4">
    <name type="scientific">Sphingomonas oryzagri</name>
    <dbReference type="NCBI Taxonomy" id="3042314"/>
    <lineage>
        <taxon>Bacteria</taxon>
        <taxon>Pseudomonadati</taxon>
        <taxon>Pseudomonadota</taxon>
        <taxon>Alphaproteobacteria</taxon>
        <taxon>Sphingomonadales</taxon>
        <taxon>Sphingomonadaceae</taxon>
        <taxon>Sphingomonas</taxon>
    </lineage>
</organism>
<proteinExistence type="predicted"/>
<dbReference type="RefSeq" id="WP_281044318.1">
    <property type="nucleotide sequence ID" value="NZ_JARYGZ010000001.1"/>
</dbReference>
<feature type="domain" description="Response regulatory" evidence="2">
    <location>
        <begin position="12"/>
        <end position="123"/>
    </location>
</feature>
<name>A0ABT6N1B6_9SPHN</name>
<protein>
    <submittedName>
        <fullName evidence="3">Response regulator</fullName>
    </submittedName>
</protein>
<comment type="caution">
    <text evidence="3">The sequence shown here is derived from an EMBL/GenBank/DDBJ whole genome shotgun (WGS) entry which is preliminary data.</text>
</comment>
<reference evidence="3" key="1">
    <citation type="submission" date="2023-04" db="EMBL/GenBank/DDBJ databases">
        <title>Sphingomonas sp. MAHUQ-71 isolated from rice field.</title>
        <authorList>
            <person name="Huq M.A."/>
        </authorList>
    </citation>
    <scope>NUCLEOTIDE SEQUENCE</scope>
    <source>
        <strain evidence="3">MAHUQ-71</strain>
    </source>
</reference>
<evidence type="ECO:0000256" key="1">
    <source>
        <dbReference type="PROSITE-ProRule" id="PRU00169"/>
    </source>
</evidence>
<dbReference type="InterPro" id="IPR001789">
    <property type="entry name" value="Sig_transdc_resp-reg_receiver"/>
</dbReference>
<dbReference type="Gene3D" id="3.40.50.2300">
    <property type="match status" value="1"/>
</dbReference>
<dbReference type="EMBL" id="JARYGZ010000001">
    <property type="protein sequence ID" value="MDH7639050.1"/>
    <property type="molecule type" value="Genomic_DNA"/>
</dbReference>
<evidence type="ECO:0000259" key="2">
    <source>
        <dbReference type="PROSITE" id="PS50110"/>
    </source>
</evidence>
<dbReference type="Proteomes" id="UP001160625">
    <property type="component" value="Unassembled WGS sequence"/>
</dbReference>
<feature type="modified residue" description="4-aspartylphosphate" evidence="1">
    <location>
        <position position="63"/>
    </location>
</feature>
<gene>
    <name evidence="3" type="ORF">QGN17_09945</name>
</gene>
<keyword evidence="4" id="KW-1185">Reference proteome</keyword>
<dbReference type="InterPro" id="IPR011006">
    <property type="entry name" value="CheY-like_superfamily"/>
</dbReference>
<evidence type="ECO:0000313" key="4">
    <source>
        <dbReference type="Proteomes" id="UP001160625"/>
    </source>
</evidence>
<dbReference type="Pfam" id="PF00072">
    <property type="entry name" value="Response_reg"/>
    <property type="match status" value="1"/>
</dbReference>
<accession>A0ABT6N1B6</accession>
<dbReference type="SMART" id="SM00448">
    <property type="entry name" value="REC"/>
    <property type="match status" value="1"/>
</dbReference>
<sequence>MSQQPLPLAGCRILVVEDEPLLADHVADTLERAGARIVGPYSSIIEALDNLDQLTALDGAVLDIGLGEETSFPLAEALQTTRLPFVFVTGQEKRTLPPAFSRAAHLLKPFQEEELVATLIRIGVAAQ</sequence>
<evidence type="ECO:0000313" key="3">
    <source>
        <dbReference type="EMBL" id="MDH7639050.1"/>
    </source>
</evidence>
<dbReference type="SUPFAM" id="SSF52172">
    <property type="entry name" value="CheY-like"/>
    <property type="match status" value="1"/>
</dbReference>
<keyword evidence="1" id="KW-0597">Phosphoprotein</keyword>
<dbReference type="PROSITE" id="PS50110">
    <property type="entry name" value="RESPONSE_REGULATORY"/>
    <property type="match status" value="1"/>
</dbReference>